<evidence type="ECO:0008006" key="2">
    <source>
        <dbReference type="Google" id="ProtNLM"/>
    </source>
</evidence>
<name>A0A7G9Z6P5_9EURY</name>
<dbReference type="Pfam" id="PF06897">
    <property type="entry name" value="DUF1269"/>
    <property type="match status" value="1"/>
</dbReference>
<dbReference type="InterPro" id="IPR009200">
    <property type="entry name" value="DUF1269_membrane"/>
</dbReference>
<dbReference type="EMBL" id="MT631633">
    <property type="protein sequence ID" value="QNO55929.1"/>
    <property type="molecule type" value="Genomic_DNA"/>
</dbReference>
<gene>
    <name evidence="1" type="ORF">JGNPCJAK_00033</name>
</gene>
<proteinExistence type="predicted"/>
<reference evidence="1" key="1">
    <citation type="submission" date="2020-06" db="EMBL/GenBank/DDBJ databases">
        <title>Unique genomic features of the anaerobic methanotrophic archaea.</title>
        <authorList>
            <person name="Chadwick G.L."/>
            <person name="Skennerton C.T."/>
            <person name="Laso-Perez R."/>
            <person name="Leu A.O."/>
            <person name="Speth D.R."/>
            <person name="Yu H."/>
            <person name="Morgan-Lang C."/>
            <person name="Hatzenpichler R."/>
            <person name="Goudeau D."/>
            <person name="Malmstrom R."/>
            <person name="Brazelton W.J."/>
            <person name="Woyke T."/>
            <person name="Hallam S.J."/>
            <person name="Tyson G.W."/>
            <person name="Wegener G."/>
            <person name="Boetius A."/>
            <person name="Orphan V."/>
        </authorList>
    </citation>
    <scope>NUCLEOTIDE SEQUENCE</scope>
</reference>
<protein>
    <recommendedName>
        <fullName evidence="2">DUF1269 domain-containing protein</fullName>
    </recommendedName>
</protein>
<sequence length="174" mass="17846">MKTIGPLQLTVIGFDSSSVTSEIVEKLRAVRENGSIRVIDLLFVAKDEGGRITTMETTDLTKEEAMHFGAVIGGLIGLGAAGEAGAVAGALEGAFAVAERDLGLSSSDIKLLADDLPSGSSALIVLFEHIWALELKEAIINAGGVLLAQGLISPEALMGVGEELAACVEAAEEA</sequence>
<evidence type="ECO:0000313" key="1">
    <source>
        <dbReference type="EMBL" id="QNO55929.1"/>
    </source>
</evidence>
<organism evidence="1">
    <name type="scientific">Candidatus Methanophaga sp. ANME-1 ERB7</name>
    <dbReference type="NCBI Taxonomy" id="2759913"/>
    <lineage>
        <taxon>Archaea</taxon>
        <taxon>Methanobacteriati</taxon>
        <taxon>Methanobacteriota</taxon>
        <taxon>Stenosarchaea group</taxon>
        <taxon>Methanomicrobia</taxon>
        <taxon>Candidatus Methanophagales</taxon>
        <taxon>Candidatus Methanophagaceae</taxon>
        <taxon>Candidatus Methanophaga</taxon>
    </lineage>
</organism>
<accession>A0A7G9Z6P5</accession>
<dbReference type="AlphaFoldDB" id="A0A7G9Z6P5"/>